<keyword evidence="1" id="KW-0472">Membrane</keyword>
<keyword evidence="1" id="KW-0812">Transmembrane</keyword>
<dbReference type="EMBL" id="CP115300">
    <property type="protein sequence ID" value="WBO64224.1"/>
    <property type="molecule type" value="Genomic_DNA"/>
</dbReference>
<keyword evidence="3" id="KW-1185">Reference proteome</keyword>
<name>A0ABY7P143_9ACTN</name>
<evidence type="ECO:0000313" key="3">
    <source>
        <dbReference type="Proteomes" id="UP001212326"/>
    </source>
</evidence>
<gene>
    <name evidence="2" type="ORF">O1G22_16000</name>
</gene>
<organism evidence="2 3">
    <name type="scientific">Streptomyces camelliae</name>
    <dbReference type="NCBI Taxonomy" id="3004093"/>
    <lineage>
        <taxon>Bacteria</taxon>
        <taxon>Bacillati</taxon>
        <taxon>Actinomycetota</taxon>
        <taxon>Actinomycetes</taxon>
        <taxon>Kitasatosporales</taxon>
        <taxon>Streptomycetaceae</taxon>
        <taxon>Streptomyces</taxon>
    </lineage>
</organism>
<evidence type="ECO:0000313" key="2">
    <source>
        <dbReference type="EMBL" id="WBO64224.1"/>
    </source>
</evidence>
<protein>
    <recommendedName>
        <fullName evidence="4">Integral membrane protein</fullName>
    </recommendedName>
</protein>
<proteinExistence type="predicted"/>
<accession>A0ABY7P143</accession>
<sequence length="254" mass="27681">MATRGPAGVSELVEELPQVHAMAEAEDFGAYVTGHKMPPKNAPWWVGLPLLLVPMFGGFALVLREPAPGSGAGGRVVGAVLLLVAVALGTALFFQEKRHRRDKANAPTVYGYERGMVIVSTQGCDARPWHAVLPFEYEMTRSVGSSGRDVSIPLLELRTLGGEKLLTFNGRGGHIDRFADLIAAYEVPRARARLERGESVTYGKFTLSADSVTVDGRRCSWEDARSMAVARETPHLRALHVLIEERVMHSHTPS</sequence>
<dbReference type="RefSeq" id="WP_270081976.1">
    <property type="nucleotide sequence ID" value="NZ_CP115300.1"/>
</dbReference>
<dbReference type="Proteomes" id="UP001212326">
    <property type="component" value="Chromosome"/>
</dbReference>
<reference evidence="2 3" key="1">
    <citation type="submission" date="2022-12" db="EMBL/GenBank/DDBJ databases">
        <authorList>
            <person name="Mo P."/>
        </authorList>
    </citation>
    <scope>NUCLEOTIDE SEQUENCE [LARGE SCALE GENOMIC DNA]</scope>
    <source>
        <strain evidence="2 3">HUAS 2-6</strain>
    </source>
</reference>
<keyword evidence="1" id="KW-1133">Transmembrane helix</keyword>
<feature type="transmembrane region" description="Helical" evidence="1">
    <location>
        <begin position="75"/>
        <end position="94"/>
    </location>
</feature>
<evidence type="ECO:0000256" key="1">
    <source>
        <dbReference type="SAM" id="Phobius"/>
    </source>
</evidence>
<feature type="transmembrane region" description="Helical" evidence="1">
    <location>
        <begin position="44"/>
        <end position="63"/>
    </location>
</feature>
<evidence type="ECO:0008006" key="4">
    <source>
        <dbReference type="Google" id="ProtNLM"/>
    </source>
</evidence>